<dbReference type="SMART" id="SM00036">
    <property type="entry name" value="CNH"/>
    <property type="match status" value="1"/>
</dbReference>
<proteinExistence type="predicted"/>
<dbReference type="EMBL" id="KK121490">
    <property type="protein sequence ID" value="KFM80601.1"/>
    <property type="molecule type" value="Genomic_DNA"/>
</dbReference>
<dbReference type="GO" id="GO:0016301">
    <property type="term" value="F:kinase activity"/>
    <property type="evidence" value="ECO:0007669"/>
    <property type="project" value="UniProtKB-KW"/>
</dbReference>
<dbReference type="PROSITE" id="PS50219">
    <property type="entry name" value="CNH"/>
    <property type="match status" value="1"/>
</dbReference>
<accession>A0A087UTB2</accession>
<gene>
    <name evidence="2" type="ORF">X975_06462</name>
</gene>
<dbReference type="Pfam" id="PF00780">
    <property type="entry name" value="CNH"/>
    <property type="match status" value="1"/>
</dbReference>
<dbReference type="STRING" id="407821.A0A087UTB2"/>
<protein>
    <submittedName>
        <fullName evidence="2">Mitogen-activated protein kinase kinase kinase kinase 5</fullName>
    </submittedName>
</protein>
<dbReference type="AlphaFoldDB" id="A0A087UTB2"/>
<dbReference type="OMA" id="ITPEYEY"/>
<feature type="non-terminal residue" evidence="2">
    <location>
        <position position="267"/>
    </location>
</feature>
<dbReference type="InterPro" id="IPR001180">
    <property type="entry name" value="CNH_dom"/>
</dbReference>
<evidence type="ECO:0000259" key="1">
    <source>
        <dbReference type="PROSITE" id="PS50219"/>
    </source>
</evidence>
<dbReference type="Proteomes" id="UP000054359">
    <property type="component" value="Unassembled WGS sequence"/>
</dbReference>
<feature type="domain" description="CNH" evidence="1">
    <location>
        <begin position="1"/>
        <end position="240"/>
    </location>
</feature>
<evidence type="ECO:0000313" key="2">
    <source>
        <dbReference type="EMBL" id="KFM80601.1"/>
    </source>
</evidence>
<keyword evidence="2" id="KW-0418">Kinase</keyword>
<organism evidence="2 3">
    <name type="scientific">Stegodyphus mimosarum</name>
    <name type="common">African social velvet spider</name>
    <dbReference type="NCBI Taxonomy" id="407821"/>
    <lineage>
        <taxon>Eukaryota</taxon>
        <taxon>Metazoa</taxon>
        <taxon>Ecdysozoa</taxon>
        <taxon>Arthropoda</taxon>
        <taxon>Chelicerata</taxon>
        <taxon>Arachnida</taxon>
        <taxon>Araneae</taxon>
        <taxon>Araneomorphae</taxon>
        <taxon>Entelegynae</taxon>
        <taxon>Eresoidea</taxon>
        <taxon>Eresidae</taxon>
        <taxon>Stegodyphus</taxon>
    </lineage>
</organism>
<keyword evidence="2" id="KW-0808">Transferase</keyword>
<reference evidence="2 3" key="1">
    <citation type="submission" date="2013-11" db="EMBL/GenBank/DDBJ databases">
        <title>Genome sequencing of Stegodyphus mimosarum.</title>
        <authorList>
            <person name="Bechsgaard J."/>
        </authorList>
    </citation>
    <scope>NUCLEOTIDE SEQUENCE [LARGE SCALE GENOMIC DNA]</scope>
</reference>
<dbReference type="OrthoDB" id="8693905at2759"/>
<sequence length="267" mass="31008">MYAKQTHKFSLPMNRIPEKFVPRKFSSTSKVPDTKGCKRCCVGRNPYNGYKYLCGAMRDGLFLMQWYNPLKKFMLLRQVKCYIPAALEVFEMIITPEYEYPMICVGVKKGYDRGHLELDMINLNNSEYWLNDDWEGTDTIVPRHETLKIINVTQLEKDAILVCYDNLVRVVNLQGKLKSSRRQPAELVFDYKIESIVCLTDSVLAFHKHGMQGRSFKNNEIVQEITDNSRIFRMLGSDRIVVLESRPTNEPKSPSNLYILAGHENSY</sequence>
<keyword evidence="3" id="KW-1185">Reference proteome</keyword>
<name>A0A087UTB2_STEMI</name>
<evidence type="ECO:0000313" key="3">
    <source>
        <dbReference type="Proteomes" id="UP000054359"/>
    </source>
</evidence>